<sequence>MTDPDWPNLQVWLGRHPQDDTLAFTASPGRIEVTALITNEPRPLVWLGVVARTAVQLLTGQSDYMRGVSILEMEDTSLLCVDAASRPGWPVLPYRLTHRDKKVTIGGRRDDEHHLDDAYTMPFPSDPDLVWDLDVLVEEATCRLTGIRDYAEASRVLGKRDRDRDRFGKPRTRRRTHTVADPLAQGRGWTTETKAPIPPWRGRDPRIIYGGLPGQGKRR</sequence>
<name>A0ABS3RGV9_9ACTN</name>
<gene>
    <name evidence="2" type="ORF">J4709_00005</name>
</gene>
<proteinExistence type="predicted"/>
<accession>A0ABS3RGV9</accession>
<reference evidence="2 3" key="1">
    <citation type="submission" date="2021-03" db="EMBL/GenBank/DDBJ databases">
        <title>Actinomadura violae sp. nov., isolated from lichen in Thailand.</title>
        <authorList>
            <person name="Kanchanasin P."/>
            <person name="Saeng-In P."/>
            <person name="Phongsopitanun W."/>
            <person name="Yuki M."/>
            <person name="Kudo T."/>
            <person name="Ohkuma M."/>
            <person name="Tanasupawat S."/>
        </authorList>
    </citation>
    <scope>NUCLEOTIDE SEQUENCE [LARGE SCALE GENOMIC DNA]</scope>
    <source>
        <strain evidence="2 3">LCR2-06</strain>
    </source>
</reference>
<dbReference type="EMBL" id="JAGEPF010000001">
    <property type="protein sequence ID" value="MBO2455966.1"/>
    <property type="molecule type" value="Genomic_DNA"/>
</dbReference>
<protein>
    <submittedName>
        <fullName evidence="2">Uncharacterized protein</fullName>
    </submittedName>
</protein>
<evidence type="ECO:0000256" key="1">
    <source>
        <dbReference type="SAM" id="MobiDB-lite"/>
    </source>
</evidence>
<evidence type="ECO:0000313" key="3">
    <source>
        <dbReference type="Proteomes" id="UP000680206"/>
    </source>
</evidence>
<dbReference type="Proteomes" id="UP000680206">
    <property type="component" value="Unassembled WGS sequence"/>
</dbReference>
<evidence type="ECO:0000313" key="2">
    <source>
        <dbReference type="EMBL" id="MBO2455966.1"/>
    </source>
</evidence>
<keyword evidence="3" id="KW-1185">Reference proteome</keyword>
<comment type="caution">
    <text evidence="2">The sequence shown here is derived from an EMBL/GenBank/DDBJ whole genome shotgun (WGS) entry which is preliminary data.</text>
</comment>
<organism evidence="2 3">
    <name type="scientific">Actinomadura violacea</name>
    <dbReference type="NCBI Taxonomy" id="2819934"/>
    <lineage>
        <taxon>Bacteria</taxon>
        <taxon>Bacillati</taxon>
        <taxon>Actinomycetota</taxon>
        <taxon>Actinomycetes</taxon>
        <taxon>Streptosporangiales</taxon>
        <taxon>Thermomonosporaceae</taxon>
        <taxon>Actinomadura</taxon>
    </lineage>
</organism>
<dbReference type="RefSeq" id="WP_208235574.1">
    <property type="nucleotide sequence ID" value="NZ_JAGEPF010000001.1"/>
</dbReference>
<feature type="region of interest" description="Disordered" evidence="1">
    <location>
        <begin position="186"/>
        <end position="219"/>
    </location>
</feature>